<reference evidence="1 2" key="1">
    <citation type="submission" date="2019-05" db="EMBL/GenBank/DDBJ databases">
        <title>Another draft genome of Portunus trituberculatus and its Hox gene families provides insights of decapod evolution.</title>
        <authorList>
            <person name="Jeong J.-H."/>
            <person name="Song I."/>
            <person name="Kim S."/>
            <person name="Choi T."/>
            <person name="Kim D."/>
            <person name="Ryu S."/>
            <person name="Kim W."/>
        </authorList>
    </citation>
    <scope>NUCLEOTIDE SEQUENCE [LARGE SCALE GENOMIC DNA]</scope>
    <source>
        <tissue evidence="1">Muscle</tissue>
    </source>
</reference>
<evidence type="ECO:0000313" key="1">
    <source>
        <dbReference type="EMBL" id="MPC48644.1"/>
    </source>
</evidence>
<proteinExistence type="predicted"/>
<gene>
    <name evidence="1" type="ORF">E2C01_042425</name>
</gene>
<dbReference type="Proteomes" id="UP000324222">
    <property type="component" value="Unassembled WGS sequence"/>
</dbReference>
<protein>
    <submittedName>
        <fullName evidence="1">Uncharacterized protein</fullName>
    </submittedName>
</protein>
<dbReference type="OrthoDB" id="2194683at2759"/>
<sequence length="65" mass="7376">MRSQKEKEEMVKTVEHFWKDIGGASGKPPSQGIQQVPVADSQFKLKTPIVGFVWLKLQNGQELEH</sequence>
<name>A0A5B7FWH0_PORTR</name>
<organism evidence="1 2">
    <name type="scientific">Portunus trituberculatus</name>
    <name type="common">Swimming crab</name>
    <name type="synonym">Neptunus trituberculatus</name>
    <dbReference type="NCBI Taxonomy" id="210409"/>
    <lineage>
        <taxon>Eukaryota</taxon>
        <taxon>Metazoa</taxon>
        <taxon>Ecdysozoa</taxon>
        <taxon>Arthropoda</taxon>
        <taxon>Crustacea</taxon>
        <taxon>Multicrustacea</taxon>
        <taxon>Malacostraca</taxon>
        <taxon>Eumalacostraca</taxon>
        <taxon>Eucarida</taxon>
        <taxon>Decapoda</taxon>
        <taxon>Pleocyemata</taxon>
        <taxon>Brachyura</taxon>
        <taxon>Eubrachyura</taxon>
        <taxon>Portunoidea</taxon>
        <taxon>Portunidae</taxon>
        <taxon>Portuninae</taxon>
        <taxon>Portunus</taxon>
    </lineage>
</organism>
<dbReference type="AlphaFoldDB" id="A0A5B7FWH0"/>
<accession>A0A5B7FWH0</accession>
<comment type="caution">
    <text evidence="1">The sequence shown here is derived from an EMBL/GenBank/DDBJ whole genome shotgun (WGS) entry which is preliminary data.</text>
</comment>
<dbReference type="EMBL" id="VSRR010008393">
    <property type="protein sequence ID" value="MPC48644.1"/>
    <property type="molecule type" value="Genomic_DNA"/>
</dbReference>
<keyword evidence="2" id="KW-1185">Reference proteome</keyword>
<evidence type="ECO:0000313" key="2">
    <source>
        <dbReference type="Proteomes" id="UP000324222"/>
    </source>
</evidence>